<dbReference type="InterPro" id="IPR011050">
    <property type="entry name" value="Pectin_lyase_fold/virulence"/>
</dbReference>
<dbReference type="InterPro" id="IPR007742">
    <property type="entry name" value="NosD_dom"/>
</dbReference>
<dbReference type="SMART" id="SM00710">
    <property type="entry name" value="PbH1"/>
    <property type="match status" value="10"/>
</dbReference>
<feature type="domain" description="Rhamnogalacturonase A/B/Epimerase-like pectate lyase" evidence="3">
    <location>
        <begin position="88"/>
        <end position="141"/>
    </location>
</feature>
<dbReference type="InterPro" id="IPR024535">
    <property type="entry name" value="RHGA/B-epi-like_pectate_lyase"/>
</dbReference>
<dbReference type="Pfam" id="PF05048">
    <property type="entry name" value="NosD"/>
    <property type="match status" value="1"/>
</dbReference>
<name>A0ABY4RIB7_9BACL</name>
<dbReference type="PROSITE" id="PS51318">
    <property type="entry name" value="TAT"/>
    <property type="match status" value="1"/>
</dbReference>
<dbReference type="Gene3D" id="2.160.20.10">
    <property type="entry name" value="Single-stranded right-handed beta-helix, Pectin lyase-like"/>
    <property type="match status" value="3"/>
</dbReference>
<organism evidence="4 5">
    <name type="scientific">Paenibacillus konkukensis</name>
    <dbReference type="NCBI Taxonomy" id="2020716"/>
    <lineage>
        <taxon>Bacteria</taxon>
        <taxon>Bacillati</taxon>
        <taxon>Bacillota</taxon>
        <taxon>Bacilli</taxon>
        <taxon>Bacillales</taxon>
        <taxon>Paenibacillaceae</taxon>
        <taxon>Paenibacillus</taxon>
    </lineage>
</organism>
<dbReference type="Proteomes" id="UP001057134">
    <property type="component" value="Chromosome"/>
</dbReference>
<evidence type="ECO:0000313" key="5">
    <source>
        <dbReference type="Proteomes" id="UP001057134"/>
    </source>
</evidence>
<reference evidence="4" key="1">
    <citation type="submission" date="2018-02" db="EMBL/GenBank/DDBJ databases">
        <authorList>
            <person name="Kim S.-K."/>
            <person name="Jung H.-I."/>
            <person name="Lee S.-W."/>
        </authorList>
    </citation>
    <scope>NUCLEOTIDE SEQUENCE</scope>
    <source>
        <strain evidence="4">SK3146</strain>
    </source>
</reference>
<dbReference type="SUPFAM" id="SSF51126">
    <property type="entry name" value="Pectin lyase-like"/>
    <property type="match status" value="3"/>
</dbReference>
<feature type="domain" description="Rhamnogalacturonase A/B/Epimerase-like pectate lyase" evidence="3">
    <location>
        <begin position="193"/>
        <end position="437"/>
    </location>
</feature>
<keyword evidence="5" id="KW-1185">Reference proteome</keyword>
<evidence type="ECO:0000259" key="2">
    <source>
        <dbReference type="Pfam" id="PF05048"/>
    </source>
</evidence>
<sequence>MTIEQGSKHSHEEEHKHGERNHPDSKRAITRRKLLTAMGMTGVALASKYLLTAGQASAYAAADDATVTNSVYGGGSNGPSGTRVVWLHAKDGGAKGDGQTDDAPALLRLLGRLRDGERATLYFSKGSYRIGSGIAFASTLDLRFDNGACLVPDAGVQVTIDARICAGPNVIFAGQGSVAGSMRGTRLYPQWWGAKGDGTADDTPAIQAALSLAKLTGGVNVYLMSGVYKVTDSLRIYNHTRLELEHNAVVKRCHDNSFLFNGDQGAQYEGYGGHGNIVIEGGTWDGNVGQYPDSFAGLNIAHARHVTIRNTTIKDISWGHAIEINSSSEVLIEHCRLVGFLNAPDGSRNYAEAVQIDIPTGSAFPWYGKYDGTPSDNVTVRGCYFGASGTPGTTAWGGGVGNHSAIHDVWTRNIKIVDNTFDRLGYWAVRLFKFNDCLVRGNAMYGCGGGVVVNAPGANTESTKDRDGVQHGTPQTGSRALIADNIIVGTTQYEGISCTGSGDVKAEHTIIARNLITDAAPAKTSILITRSRSVQVVGNQVERTRRGIYAENTFDLMAIDNQIEETDYEGIWLAKGGNYAIRGNMLKRLGKHGIYVTETDGFEIAGNRIDSAGVAGAGLYAGIKLENAAVRGSVHDNAVRMPSQGAQNRYGLEIASNCGEVETFNNVLAGAEQAYMNGSPGSGDRFRLYAPDGSCYQLSVDNSGALQAVKLI</sequence>
<evidence type="ECO:0000259" key="3">
    <source>
        <dbReference type="Pfam" id="PF12708"/>
    </source>
</evidence>
<evidence type="ECO:0000313" key="4">
    <source>
        <dbReference type="EMBL" id="UQZ81349.1"/>
    </source>
</evidence>
<feature type="region of interest" description="Disordered" evidence="1">
    <location>
        <begin position="1"/>
        <end position="27"/>
    </location>
</feature>
<reference evidence="4" key="2">
    <citation type="journal article" date="2021" name="J Anim Sci Technol">
        <title>Complete genome sequence of Paenibacillus konkukensis sp. nov. SK3146 as a potential probiotic strain.</title>
        <authorList>
            <person name="Jung H.I."/>
            <person name="Park S."/>
            <person name="Niu K.M."/>
            <person name="Lee S.W."/>
            <person name="Kothari D."/>
            <person name="Yi K.J."/>
            <person name="Kim S.K."/>
        </authorList>
    </citation>
    <scope>NUCLEOTIDE SEQUENCE</scope>
    <source>
        <strain evidence="4">SK3146</strain>
    </source>
</reference>
<accession>A0ABY4RIB7</accession>
<dbReference type="InterPro" id="IPR012334">
    <property type="entry name" value="Pectin_lyas_fold"/>
</dbReference>
<gene>
    <name evidence="4" type="primary">pfbA</name>
    <name evidence="4" type="ORF">SK3146_00505</name>
</gene>
<evidence type="ECO:0000256" key="1">
    <source>
        <dbReference type="SAM" id="MobiDB-lite"/>
    </source>
</evidence>
<dbReference type="RefSeq" id="WP_249863590.1">
    <property type="nucleotide sequence ID" value="NZ_CP027059.1"/>
</dbReference>
<dbReference type="Pfam" id="PF12708">
    <property type="entry name" value="Pect-lyase_RHGA_epim"/>
    <property type="match status" value="2"/>
</dbReference>
<dbReference type="EMBL" id="CP027059">
    <property type="protein sequence ID" value="UQZ81349.1"/>
    <property type="molecule type" value="Genomic_DNA"/>
</dbReference>
<dbReference type="InterPro" id="IPR006311">
    <property type="entry name" value="TAT_signal"/>
</dbReference>
<proteinExistence type="predicted"/>
<feature type="domain" description="Periplasmic copper-binding protein NosD beta helix" evidence="2">
    <location>
        <begin position="522"/>
        <end position="679"/>
    </location>
</feature>
<dbReference type="InterPro" id="IPR006626">
    <property type="entry name" value="PbH1"/>
</dbReference>
<protein>
    <submittedName>
        <fullName evidence="4">Plasmin and fibronectin-binding protein A</fullName>
    </submittedName>
</protein>